<protein>
    <submittedName>
        <fullName evidence="1">Uncharacterized protein</fullName>
    </submittedName>
</protein>
<accession>A0ACA9UED5</accession>
<dbReference type="Proteomes" id="UP000836387">
    <property type="component" value="Unassembled WGS sequence"/>
</dbReference>
<gene>
    <name evidence="1" type="ORF">CRV2_00016476</name>
</gene>
<name>A0ACA9UED5_BIOOC</name>
<sequence>MAPLTDAPNEIIYHICGFVSNISHLKHCLTSKSLRSSAEPFLYSSVILEYSFLCIPRIILSQLNGWGFGGQDDSRAIDLKSLDTAFKEQCLAAIEKTNVPFTELWIKKFHSGETCLEALSALLLANLSSGTKRLALMRSFINGRELIGKVMQSKAYGELPALDQLKEIKYFKGYDYQRTARNDTCEDVNSLFYLSAVTDVVAWVPNSGGRLGRRTWTTSLRWISHDSLTNTWARYSASRGT</sequence>
<evidence type="ECO:0000313" key="2">
    <source>
        <dbReference type="Proteomes" id="UP000836387"/>
    </source>
</evidence>
<reference evidence="1" key="1">
    <citation type="submission" date="2020-04" db="EMBL/GenBank/DDBJ databases">
        <authorList>
            <person name="Broberg M."/>
        </authorList>
    </citation>
    <scope>NUCLEOTIDE SEQUENCE</scope>
</reference>
<keyword evidence="2" id="KW-1185">Reference proteome</keyword>
<reference evidence="1" key="2">
    <citation type="submission" date="2021-10" db="EMBL/GenBank/DDBJ databases">
        <authorList>
            <person name="Piombo E."/>
        </authorList>
    </citation>
    <scope>NUCLEOTIDE SEQUENCE</scope>
</reference>
<organism evidence="1 2">
    <name type="scientific">Clonostachys rosea f. rosea IK726</name>
    <dbReference type="NCBI Taxonomy" id="1349383"/>
    <lineage>
        <taxon>Eukaryota</taxon>
        <taxon>Fungi</taxon>
        <taxon>Dikarya</taxon>
        <taxon>Ascomycota</taxon>
        <taxon>Pezizomycotina</taxon>
        <taxon>Sordariomycetes</taxon>
        <taxon>Hypocreomycetidae</taxon>
        <taxon>Hypocreales</taxon>
        <taxon>Bionectriaceae</taxon>
        <taxon>Clonostachys</taxon>
    </lineage>
</organism>
<evidence type="ECO:0000313" key="1">
    <source>
        <dbReference type="EMBL" id="CAG9951636.1"/>
    </source>
</evidence>
<dbReference type="EMBL" id="CADEHS020000345">
    <property type="protein sequence ID" value="CAG9951636.1"/>
    <property type="molecule type" value="Genomic_DNA"/>
</dbReference>
<proteinExistence type="predicted"/>
<comment type="caution">
    <text evidence="1">The sequence shown here is derived from an EMBL/GenBank/DDBJ whole genome shotgun (WGS) entry which is preliminary data.</text>
</comment>